<dbReference type="EC" id="3.6.1.9" evidence="4"/>
<comment type="cofactor">
    <cofactor evidence="1 4">
        <name>a divalent metal cation</name>
        <dbReference type="ChEBI" id="CHEBI:60240"/>
    </cofactor>
</comment>
<evidence type="ECO:0000313" key="6">
    <source>
        <dbReference type="Proteomes" id="UP000585721"/>
    </source>
</evidence>
<comment type="caution">
    <text evidence="5">The sequence shown here is derived from an EMBL/GenBank/DDBJ whole genome shotgun (WGS) entry which is preliminary data.</text>
</comment>
<dbReference type="InterPro" id="IPR003697">
    <property type="entry name" value="Maf-like"/>
</dbReference>
<dbReference type="RefSeq" id="WP_188027578.1">
    <property type="nucleotide sequence ID" value="NZ_JACHGR010000010.1"/>
</dbReference>
<feature type="site" description="Important for substrate specificity" evidence="4">
    <location>
        <position position="74"/>
    </location>
</feature>
<protein>
    <recommendedName>
        <fullName evidence="4">dTTP/UTP pyrophosphatase</fullName>
        <shortName evidence="4">dTTPase/UTPase</shortName>
        <ecNumber evidence="4">3.6.1.9</ecNumber>
    </recommendedName>
    <alternativeName>
        <fullName evidence="4">Nucleoside triphosphate pyrophosphatase</fullName>
    </alternativeName>
    <alternativeName>
        <fullName evidence="4">Nucleotide pyrophosphatase</fullName>
        <shortName evidence="4">Nucleotide PPase</shortName>
    </alternativeName>
</protein>
<dbReference type="CDD" id="cd00555">
    <property type="entry name" value="Maf"/>
    <property type="match status" value="1"/>
</dbReference>
<feature type="active site" description="Proton acceptor" evidence="4">
    <location>
        <position position="73"/>
    </location>
</feature>
<evidence type="ECO:0000313" key="5">
    <source>
        <dbReference type="EMBL" id="MBB6056860.1"/>
    </source>
</evidence>
<dbReference type="GO" id="GO:0047429">
    <property type="term" value="F:nucleoside triphosphate diphosphatase activity"/>
    <property type="evidence" value="ECO:0007669"/>
    <property type="project" value="UniProtKB-EC"/>
</dbReference>
<keyword evidence="6" id="KW-1185">Reference proteome</keyword>
<keyword evidence="2 4" id="KW-0378">Hydrolase</keyword>
<reference evidence="5 6" key="1">
    <citation type="submission" date="2020-08" db="EMBL/GenBank/DDBJ databases">
        <title>Genomic Encyclopedia of Type Strains, Phase IV (KMG-IV): sequencing the most valuable type-strain genomes for metagenomic binning, comparative biology and taxonomic classification.</title>
        <authorList>
            <person name="Goeker M."/>
        </authorList>
    </citation>
    <scope>NUCLEOTIDE SEQUENCE [LARGE SCALE GENOMIC DNA]</scope>
    <source>
        <strain evidence="5 6">DSM 22975</strain>
    </source>
</reference>
<dbReference type="PIRSF" id="PIRSF006305">
    <property type="entry name" value="Maf"/>
    <property type="match status" value="1"/>
</dbReference>
<evidence type="ECO:0000256" key="4">
    <source>
        <dbReference type="HAMAP-Rule" id="MF_00528"/>
    </source>
</evidence>
<dbReference type="Gene3D" id="3.90.950.10">
    <property type="match status" value="1"/>
</dbReference>
<keyword evidence="4" id="KW-0963">Cytoplasm</keyword>
<comment type="similarity">
    <text evidence="4">Belongs to the Maf family. YhdE subfamily.</text>
</comment>
<dbReference type="AlphaFoldDB" id="A0A841GPQ0"/>
<dbReference type="SUPFAM" id="SSF52972">
    <property type="entry name" value="ITPase-like"/>
    <property type="match status" value="1"/>
</dbReference>
<proteinExistence type="inferred from homology"/>
<comment type="function">
    <text evidence="4">Nucleoside triphosphate pyrophosphatase that hydrolyzes dTTP and UTP. May have a dual role in cell division arrest and in preventing the incorporation of modified nucleotides into cellular nucleic acids.</text>
</comment>
<comment type="catalytic activity">
    <reaction evidence="4">
        <text>UTP + H2O = UMP + diphosphate + H(+)</text>
        <dbReference type="Rhea" id="RHEA:29395"/>
        <dbReference type="ChEBI" id="CHEBI:15377"/>
        <dbReference type="ChEBI" id="CHEBI:15378"/>
        <dbReference type="ChEBI" id="CHEBI:33019"/>
        <dbReference type="ChEBI" id="CHEBI:46398"/>
        <dbReference type="ChEBI" id="CHEBI:57865"/>
        <dbReference type="EC" id="3.6.1.9"/>
    </reaction>
</comment>
<gene>
    <name evidence="5" type="ORF">HNR75_002807</name>
</gene>
<feature type="site" description="Important for substrate specificity" evidence="4">
    <location>
        <position position="156"/>
    </location>
</feature>
<evidence type="ECO:0000256" key="2">
    <source>
        <dbReference type="ARBA" id="ARBA00022801"/>
    </source>
</evidence>
<organism evidence="5 6">
    <name type="scientific">Tolumonas osonensis</name>
    <dbReference type="NCBI Taxonomy" id="675874"/>
    <lineage>
        <taxon>Bacteria</taxon>
        <taxon>Pseudomonadati</taxon>
        <taxon>Pseudomonadota</taxon>
        <taxon>Gammaproteobacteria</taxon>
        <taxon>Aeromonadales</taxon>
        <taxon>Aeromonadaceae</taxon>
        <taxon>Tolumonas</taxon>
    </lineage>
</organism>
<dbReference type="PANTHER" id="PTHR43213:SF5">
    <property type="entry name" value="BIFUNCTIONAL DTTP_UTP PYROPHOSPHATASE_METHYLTRANSFERASE PROTEIN-RELATED"/>
    <property type="match status" value="1"/>
</dbReference>
<dbReference type="EMBL" id="JACHGR010000010">
    <property type="protein sequence ID" value="MBB6056860.1"/>
    <property type="molecule type" value="Genomic_DNA"/>
</dbReference>
<dbReference type="Proteomes" id="UP000585721">
    <property type="component" value="Unassembled WGS sequence"/>
</dbReference>
<feature type="site" description="Important for substrate specificity" evidence="4">
    <location>
        <position position="15"/>
    </location>
</feature>
<evidence type="ECO:0000256" key="3">
    <source>
        <dbReference type="ARBA" id="ARBA00023080"/>
    </source>
</evidence>
<evidence type="ECO:0000256" key="1">
    <source>
        <dbReference type="ARBA" id="ARBA00001968"/>
    </source>
</evidence>
<dbReference type="GO" id="GO:0005737">
    <property type="term" value="C:cytoplasm"/>
    <property type="evidence" value="ECO:0007669"/>
    <property type="project" value="UniProtKB-SubCell"/>
</dbReference>
<name>A0A841GPQ0_9GAMM</name>
<dbReference type="InterPro" id="IPR029001">
    <property type="entry name" value="ITPase-like_fam"/>
</dbReference>
<comment type="catalytic activity">
    <reaction evidence="4">
        <text>dTTP + H2O = dTMP + diphosphate + H(+)</text>
        <dbReference type="Rhea" id="RHEA:28534"/>
        <dbReference type="ChEBI" id="CHEBI:15377"/>
        <dbReference type="ChEBI" id="CHEBI:15378"/>
        <dbReference type="ChEBI" id="CHEBI:33019"/>
        <dbReference type="ChEBI" id="CHEBI:37568"/>
        <dbReference type="ChEBI" id="CHEBI:63528"/>
        <dbReference type="EC" id="3.6.1.9"/>
    </reaction>
</comment>
<comment type="caution">
    <text evidence="4">Lacks conserved residue(s) required for the propagation of feature annotation.</text>
</comment>
<comment type="subcellular location">
    <subcellularLocation>
        <location evidence="4">Cytoplasm</location>
    </subcellularLocation>
</comment>
<sequence length="197" mass="21601">MSACAVLYLASASPRRRELLSLLDYPFDVLAVDVEEQRQPDELPAEYVQRLARDKSQAGWLACGGQKPVLGADTIVVFEQEVLEKPRDFADAQRILQLLSGNTHTVMTAVALSSELDCEVVLVSSQVTFRKLTPEEIRRYWQSGEPADKAGAYGIQGIGGKFVSHLSGSYSAVVGLPLLETDLLLQKVLSPLMTSDY</sequence>
<dbReference type="PANTHER" id="PTHR43213">
    <property type="entry name" value="BIFUNCTIONAL DTTP/UTP PYROPHOSPHATASE/METHYLTRANSFERASE PROTEIN-RELATED"/>
    <property type="match status" value="1"/>
</dbReference>
<dbReference type="HAMAP" id="MF_00528">
    <property type="entry name" value="Maf"/>
    <property type="match status" value="1"/>
</dbReference>
<keyword evidence="3 4" id="KW-0546">Nucleotide metabolism</keyword>
<dbReference type="Pfam" id="PF02545">
    <property type="entry name" value="Maf"/>
    <property type="match status" value="1"/>
</dbReference>
<dbReference type="GO" id="GO:0009117">
    <property type="term" value="P:nucleotide metabolic process"/>
    <property type="evidence" value="ECO:0007669"/>
    <property type="project" value="UniProtKB-KW"/>
</dbReference>
<dbReference type="NCBIfam" id="TIGR00172">
    <property type="entry name" value="maf"/>
    <property type="match status" value="1"/>
</dbReference>
<accession>A0A841GPQ0</accession>